<dbReference type="RefSeq" id="WP_179845202.1">
    <property type="nucleotide sequence ID" value="NZ_JACCBA010000001.1"/>
</dbReference>
<organism evidence="2 3">
    <name type="scientific">Actinomadura luteofluorescens</name>
    <dbReference type="NCBI Taxonomy" id="46163"/>
    <lineage>
        <taxon>Bacteria</taxon>
        <taxon>Bacillati</taxon>
        <taxon>Actinomycetota</taxon>
        <taxon>Actinomycetes</taxon>
        <taxon>Streptosporangiales</taxon>
        <taxon>Thermomonosporaceae</taxon>
        <taxon>Actinomadura</taxon>
    </lineage>
</organism>
<accession>A0A7Y9JGQ4</accession>
<comment type="caution">
    <text evidence="2">The sequence shown here is derived from an EMBL/GenBank/DDBJ whole genome shotgun (WGS) entry which is preliminary data.</text>
</comment>
<sequence length="113" mass="12618">MPTEYLEHGGTVYELLSYYALPDDAWSIELTDMSGEGGPLAHVLVPDEDMDRPCEVLVLDSSRIPTEVLRRLLVEVAESARHAGATFVRDQQDPPAGSTINRPSRKQDRDKRP</sequence>
<gene>
    <name evidence="2" type="ORF">BJY14_004233</name>
</gene>
<proteinExistence type="predicted"/>
<dbReference type="AlphaFoldDB" id="A0A7Y9JGQ4"/>
<evidence type="ECO:0000313" key="2">
    <source>
        <dbReference type="EMBL" id="NYD48250.1"/>
    </source>
</evidence>
<keyword evidence="3" id="KW-1185">Reference proteome</keyword>
<dbReference type="Proteomes" id="UP000529783">
    <property type="component" value="Unassembled WGS sequence"/>
</dbReference>
<dbReference type="EMBL" id="JACCBA010000001">
    <property type="protein sequence ID" value="NYD48250.1"/>
    <property type="molecule type" value="Genomic_DNA"/>
</dbReference>
<evidence type="ECO:0000256" key="1">
    <source>
        <dbReference type="SAM" id="MobiDB-lite"/>
    </source>
</evidence>
<reference evidence="2 3" key="1">
    <citation type="submission" date="2020-07" db="EMBL/GenBank/DDBJ databases">
        <title>Sequencing the genomes of 1000 actinobacteria strains.</title>
        <authorList>
            <person name="Klenk H.-P."/>
        </authorList>
    </citation>
    <scope>NUCLEOTIDE SEQUENCE [LARGE SCALE GENOMIC DNA]</scope>
    <source>
        <strain evidence="2 3">DSM 40398</strain>
    </source>
</reference>
<protein>
    <submittedName>
        <fullName evidence="2">Uncharacterized protein</fullName>
    </submittedName>
</protein>
<feature type="region of interest" description="Disordered" evidence="1">
    <location>
        <begin position="83"/>
        <end position="113"/>
    </location>
</feature>
<name>A0A7Y9JGQ4_9ACTN</name>
<evidence type="ECO:0000313" key="3">
    <source>
        <dbReference type="Proteomes" id="UP000529783"/>
    </source>
</evidence>